<organism evidence="7 8">
    <name type="scientific">Schizopora paradoxa</name>
    <dbReference type="NCBI Taxonomy" id="27342"/>
    <lineage>
        <taxon>Eukaryota</taxon>
        <taxon>Fungi</taxon>
        <taxon>Dikarya</taxon>
        <taxon>Basidiomycota</taxon>
        <taxon>Agaricomycotina</taxon>
        <taxon>Agaricomycetes</taxon>
        <taxon>Hymenochaetales</taxon>
        <taxon>Schizoporaceae</taxon>
        <taxon>Schizopora</taxon>
    </lineage>
</organism>
<dbReference type="EMBL" id="KQ086047">
    <property type="protein sequence ID" value="KLO09703.1"/>
    <property type="molecule type" value="Genomic_DNA"/>
</dbReference>
<evidence type="ECO:0000256" key="2">
    <source>
        <dbReference type="ARBA" id="ARBA00022490"/>
    </source>
</evidence>
<protein>
    <submittedName>
        <fullName evidence="7">EF-hand</fullName>
    </submittedName>
</protein>
<evidence type="ECO:0000259" key="6">
    <source>
        <dbReference type="PROSITE" id="PS50222"/>
    </source>
</evidence>
<dbReference type="PANTHER" id="PTHR46212:SF3">
    <property type="entry name" value="GH27120P"/>
    <property type="match status" value="1"/>
</dbReference>
<dbReference type="PROSITE" id="PS00018">
    <property type="entry name" value="EF_HAND_1"/>
    <property type="match status" value="2"/>
</dbReference>
<sequence>MSQIERLKAKNKEEKDAQLRDWFSSVDTDESGKISVEELRAALMNGDWTPFDAATVKMLMNIYDTDRSGYIEFEEFAGLWRYVEHWQVVFNHFDKDKSGTIDGEELADAMLRLGFHVKSKALSLLQKKYAVVPRNKEGGSAVLTFDHFLQCCVAVKTLSQSFERLDTNHESSVTLDLDTFMCTFLAVA</sequence>
<dbReference type="Pfam" id="PF00036">
    <property type="entry name" value="EF-hand_1"/>
    <property type="match status" value="1"/>
</dbReference>
<evidence type="ECO:0000313" key="7">
    <source>
        <dbReference type="EMBL" id="KLO09703.1"/>
    </source>
</evidence>
<dbReference type="InterPro" id="IPR051426">
    <property type="entry name" value="Peflin/Sorcin_CaBP"/>
</dbReference>
<dbReference type="STRING" id="27342.A0A0H2RJR7"/>
<gene>
    <name evidence="7" type="ORF">SCHPADRAFT_552632</name>
</gene>
<keyword evidence="4" id="KW-0677">Repeat</keyword>
<proteinExistence type="predicted"/>
<evidence type="ECO:0000256" key="5">
    <source>
        <dbReference type="ARBA" id="ARBA00022837"/>
    </source>
</evidence>
<comment type="subcellular location">
    <subcellularLocation>
        <location evidence="1">Cytoplasm</location>
    </subcellularLocation>
</comment>
<dbReference type="Pfam" id="PF13499">
    <property type="entry name" value="EF-hand_7"/>
    <property type="match status" value="1"/>
</dbReference>
<keyword evidence="5" id="KW-0106">Calcium</keyword>
<keyword evidence="8" id="KW-1185">Reference proteome</keyword>
<evidence type="ECO:0000256" key="1">
    <source>
        <dbReference type="ARBA" id="ARBA00004496"/>
    </source>
</evidence>
<dbReference type="GO" id="GO:0048306">
    <property type="term" value="F:calcium-dependent protein binding"/>
    <property type="evidence" value="ECO:0007669"/>
    <property type="project" value="UniProtKB-ARBA"/>
</dbReference>
<dbReference type="PANTHER" id="PTHR46212">
    <property type="entry name" value="PEFLIN"/>
    <property type="match status" value="1"/>
</dbReference>
<dbReference type="GO" id="GO:0005737">
    <property type="term" value="C:cytoplasm"/>
    <property type="evidence" value="ECO:0007669"/>
    <property type="project" value="UniProtKB-SubCell"/>
</dbReference>
<evidence type="ECO:0000256" key="4">
    <source>
        <dbReference type="ARBA" id="ARBA00022737"/>
    </source>
</evidence>
<dbReference type="AlphaFoldDB" id="A0A0H2RJR7"/>
<name>A0A0H2RJR7_9AGAM</name>
<evidence type="ECO:0000256" key="3">
    <source>
        <dbReference type="ARBA" id="ARBA00022723"/>
    </source>
</evidence>
<keyword evidence="3" id="KW-0479">Metal-binding</keyword>
<dbReference type="PROSITE" id="PS50222">
    <property type="entry name" value="EF_HAND_2"/>
    <property type="match status" value="2"/>
</dbReference>
<dbReference type="InterPro" id="IPR002048">
    <property type="entry name" value="EF_hand_dom"/>
</dbReference>
<dbReference type="Gene3D" id="1.10.238.10">
    <property type="entry name" value="EF-hand"/>
    <property type="match status" value="1"/>
</dbReference>
<reference evidence="7 8" key="1">
    <citation type="submission" date="2015-04" db="EMBL/GenBank/DDBJ databases">
        <title>Complete genome sequence of Schizopora paradoxa KUC8140, a cosmopolitan wood degrader in East Asia.</title>
        <authorList>
            <consortium name="DOE Joint Genome Institute"/>
            <person name="Min B."/>
            <person name="Park H."/>
            <person name="Jang Y."/>
            <person name="Kim J.-J."/>
            <person name="Kim K.H."/>
            <person name="Pangilinan J."/>
            <person name="Lipzen A."/>
            <person name="Riley R."/>
            <person name="Grigoriev I.V."/>
            <person name="Spatafora J.W."/>
            <person name="Choi I.-G."/>
        </authorList>
    </citation>
    <scope>NUCLEOTIDE SEQUENCE [LARGE SCALE GENOMIC DNA]</scope>
    <source>
        <strain evidence="7 8">KUC8140</strain>
    </source>
</reference>
<evidence type="ECO:0000313" key="8">
    <source>
        <dbReference type="Proteomes" id="UP000053477"/>
    </source>
</evidence>
<feature type="domain" description="EF-hand" evidence="6">
    <location>
        <begin position="14"/>
        <end position="49"/>
    </location>
</feature>
<accession>A0A0H2RJR7</accession>
<dbReference type="InParanoid" id="A0A0H2RJR7"/>
<dbReference type="CDD" id="cd16180">
    <property type="entry name" value="EFh_PEF_Group_I"/>
    <property type="match status" value="1"/>
</dbReference>
<dbReference type="OrthoDB" id="186625at2759"/>
<dbReference type="GO" id="GO:0005509">
    <property type="term" value="F:calcium ion binding"/>
    <property type="evidence" value="ECO:0007669"/>
    <property type="project" value="InterPro"/>
</dbReference>
<dbReference type="SUPFAM" id="SSF47473">
    <property type="entry name" value="EF-hand"/>
    <property type="match status" value="1"/>
</dbReference>
<dbReference type="InterPro" id="IPR018247">
    <property type="entry name" value="EF_Hand_1_Ca_BS"/>
</dbReference>
<feature type="domain" description="EF-hand" evidence="6">
    <location>
        <begin position="81"/>
        <end position="116"/>
    </location>
</feature>
<dbReference type="InterPro" id="IPR011992">
    <property type="entry name" value="EF-hand-dom_pair"/>
</dbReference>
<keyword evidence="2" id="KW-0963">Cytoplasm</keyword>
<dbReference type="SMART" id="SM00054">
    <property type="entry name" value="EFh"/>
    <property type="match status" value="3"/>
</dbReference>
<dbReference type="Proteomes" id="UP000053477">
    <property type="component" value="Unassembled WGS sequence"/>
</dbReference>